<name>A0ABX3A4T7_9GAMM</name>
<evidence type="ECO:0000313" key="1">
    <source>
        <dbReference type="EMBL" id="ODN43873.1"/>
    </source>
</evidence>
<protein>
    <submittedName>
        <fullName evidence="1">Uncharacterized protein</fullName>
    </submittedName>
</protein>
<proteinExistence type="predicted"/>
<reference evidence="1 2" key="1">
    <citation type="submission" date="2016-08" db="EMBL/GenBank/DDBJ databases">
        <title>Draft genome sequence of Candidatus Piscirickettsia litoralis, from seawater.</title>
        <authorList>
            <person name="Wan X."/>
            <person name="Lee A.J."/>
            <person name="Hou S."/>
            <person name="Donachie S.P."/>
        </authorList>
    </citation>
    <scope>NUCLEOTIDE SEQUENCE [LARGE SCALE GENOMIC DNA]</scope>
    <source>
        <strain evidence="1 2">Y2</strain>
    </source>
</reference>
<accession>A0ABX3A4T7</accession>
<dbReference type="Proteomes" id="UP000094329">
    <property type="component" value="Unassembled WGS sequence"/>
</dbReference>
<keyword evidence="2" id="KW-1185">Reference proteome</keyword>
<dbReference type="EMBL" id="MDTU01000001">
    <property type="protein sequence ID" value="ODN43873.1"/>
    <property type="molecule type" value="Genomic_DNA"/>
</dbReference>
<evidence type="ECO:0000313" key="2">
    <source>
        <dbReference type="Proteomes" id="UP000094329"/>
    </source>
</evidence>
<gene>
    <name evidence="1" type="ORF">BGC07_14475</name>
</gene>
<organism evidence="1 2">
    <name type="scientific">Piscirickettsia litoralis</name>
    <dbReference type="NCBI Taxonomy" id="1891921"/>
    <lineage>
        <taxon>Bacteria</taxon>
        <taxon>Pseudomonadati</taxon>
        <taxon>Pseudomonadota</taxon>
        <taxon>Gammaproteobacteria</taxon>
        <taxon>Thiotrichales</taxon>
        <taxon>Piscirickettsiaceae</taxon>
        <taxon>Piscirickettsia</taxon>
    </lineage>
</organism>
<dbReference type="RefSeq" id="WP_069313669.1">
    <property type="nucleotide sequence ID" value="NZ_MDTU01000001.1"/>
</dbReference>
<comment type="caution">
    <text evidence="1">The sequence shown here is derived from an EMBL/GenBank/DDBJ whole genome shotgun (WGS) entry which is preliminary data.</text>
</comment>
<sequence>MNEKANKKFLQALCNKAATKVHNRWWSFGAAGERVNIKGDNSFSFVVPGHLAKAIEANKAYLQKDPVTFKDNLLKTLVSYKDSKVKCTTSRDVWTQTLYNAKTQNPSLFFDDMIKDIEEKKAISPSSNNDLRN</sequence>